<gene>
    <name evidence="3" type="ORF">MSAN_01773100</name>
</gene>
<dbReference type="OrthoDB" id="2978827at2759"/>
<feature type="transmembrane region" description="Helical" evidence="1">
    <location>
        <begin position="47"/>
        <end position="75"/>
    </location>
</feature>
<evidence type="ECO:0000256" key="1">
    <source>
        <dbReference type="SAM" id="Phobius"/>
    </source>
</evidence>
<dbReference type="InterPro" id="IPR045339">
    <property type="entry name" value="DUF6534"/>
</dbReference>
<keyword evidence="1" id="KW-1133">Transmembrane helix</keyword>
<evidence type="ECO:0000313" key="4">
    <source>
        <dbReference type="Proteomes" id="UP000623467"/>
    </source>
</evidence>
<feature type="transmembrane region" description="Helical" evidence="1">
    <location>
        <begin position="154"/>
        <end position="176"/>
    </location>
</feature>
<keyword evidence="1" id="KW-0812">Transmembrane</keyword>
<sequence length="337" mass="36643">MAASQFVASFGVQLAGSWVNMMLYMLEIVMCLRYFQRGTVRPLPHKIGVGAMIFFDTLCTISFDVEVFTTFLLFIGQDSFKAFTTPAALTIFFTYSTAIIEQLFLCHLYFIITRKRVVALFLAFLGLVHTGFSFAAGTMVLATPTNRSVNTITGVGAITCGINDLLIASCLGYELFKLKARTSNSSVVHRVFILSIISGAIVATTTLLMMILYLKGNIAFDFFFSCQGRIYALTLLLNFLSGTSSTSGTTVGSEHQNGLSPMFSKYASPASIRSNISDSSINKELPPLPLTPSLQIATLNLSSQFASASYTSSSAGVMWTPQTPRIAAPYRADSLPH</sequence>
<reference evidence="3" key="1">
    <citation type="submission" date="2020-05" db="EMBL/GenBank/DDBJ databases">
        <title>Mycena genomes resolve the evolution of fungal bioluminescence.</title>
        <authorList>
            <person name="Tsai I.J."/>
        </authorList>
    </citation>
    <scope>NUCLEOTIDE SEQUENCE</scope>
    <source>
        <strain evidence="3">160909Yilan</strain>
    </source>
</reference>
<feature type="transmembrane region" description="Helical" evidence="1">
    <location>
        <begin position="87"/>
        <end position="110"/>
    </location>
</feature>
<feature type="transmembrane region" description="Helical" evidence="1">
    <location>
        <begin position="117"/>
        <end position="142"/>
    </location>
</feature>
<dbReference type="AlphaFoldDB" id="A0A8H6XXS6"/>
<keyword evidence="4" id="KW-1185">Reference proteome</keyword>
<dbReference type="EMBL" id="JACAZH010000017">
    <property type="protein sequence ID" value="KAF7348200.1"/>
    <property type="molecule type" value="Genomic_DNA"/>
</dbReference>
<evidence type="ECO:0000313" key="3">
    <source>
        <dbReference type="EMBL" id="KAF7348200.1"/>
    </source>
</evidence>
<evidence type="ECO:0000259" key="2">
    <source>
        <dbReference type="Pfam" id="PF20152"/>
    </source>
</evidence>
<feature type="transmembrane region" description="Helical" evidence="1">
    <location>
        <begin position="15"/>
        <end position="35"/>
    </location>
</feature>
<dbReference type="Pfam" id="PF20152">
    <property type="entry name" value="DUF6534"/>
    <property type="match status" value="1"/>
</dbReference>
<accession>A0A8H6XXS6</accession>
<protein>
    <recommendedName>
        <fullName evidence="2">DUF6534 domain-containing protein</fullName>
    </recommendedName>
</protein>
<feature type="domain" description="DUF6534" evidence="2">
    <location>
        <begin position="163"/>
        <end position="239"/>
    </location>
</feature>
<keyword evidence="1" id="KW-0472">Membrane</keyword>
<organism evidence="3 4">
    <name type="scientific">Mycena sanguinolenta</name>
    <dbReference type="NCBI Taxonomy" id="230812"/>
    <lineage>
        <taxon>Eukaryota</taxon>
        <taxon>Fungi</taxon>
        <taxon>Dikarya</taxon>
        <taxon>Basidiomycota</taxon>
        <taxon>Agaricomycotina</taxon>
        <taxon>Agaricomycetes</taxon>
        <taxon>Agaricomycetidae</taxon>
        <taxon>Agaricales</taxon>
        <taxon>Marasmiineae</taxon>
        <taxon>Mycenaceae</taxon>
        <taxon>Mycena</taxon>
    </lineage>
</organism>
<comment type="caution">
    <text evidence="3">The sequence shown here is derived from an EMBL/GenBank/DDBJ whole genome shotgun (WGS) entry which is preliminary data.</text>
</comment>
<dbReference type="Proteomes" id="UP000623467">
    <property type="component" value="Unassembled WGS sequence"/>
</dbReference>
<name>A0A8H6XXS6_9AGAR</name>
<proteinExistence type="predicted"/>
<feature type="transmembrane region" description="Helical" evidence="1">
    <location>
        <begin position="188"/>
        <end position="212"/>
    </location>
</feature>